<name>A0A9D4UB77_ADICA</name>
<proteinExistence type="predicted"/>
<dbReference type="PANTHER" id="PTHR31385:SF1">
    <property type="entry name" value="PUTATIVE (DUF220)-RELATED"/>
    <property type="match status" value="1"/>
</dbReference>
<gene>
    <name evidence="3" type="ORF">GOP47_0019516</name>
</gene>
<dbReference type="PANTHER" id="PTHR31385">
    <property type="entry name" value="PUTATIVE (DUF220)-RELATED"/>
    <property type="match status" value="1"/>
</dbReference>
<feature type="region of interest" description="Disordered" evidence="1">
    <location>
        <begin position="283"/>
        <end position="332"/>
    </location>
</feature>
<accession>A0A9D4UB77</accession>
<dbReference type="Gene3D" id="3.30.530.20">
    <property type="match status" value="1"/>
</dbReference>
<dbReference type="EMBL" id="JABFUD020000019">
    <property type="protein sequence ID" value="KAI5064821.1"/>
    <property type="molecule type" value="Genomic_DNA"/>
</dbReference>
<organism evidence="3 4">
    <name type="scientific">Adiantum capillus-veneris</name>
    <name type="common">Maidenhair fern</name>
    <dbReference type="NCBI Taxonomy" id="13818"/>
    <lineage>
        <taxon>Eukaryota</taxon>
        <taxon>Viridiplantae</taxon>
        <taxon>Streptophyta</taxon>
        <taxon>Embryophyta</taxon>
        <taxon>Tracheophyta</taxon>
        <taxon>Polypodiopsida</taxon>
        <taxon>Polypodiidae</taxon>
        <taxon>Polypodiales</taxon>
        <taxon>Pteridineae</taxon>
        <taxon>Pteridaceae</taxon>
        <taxon>Vittarioideae</taxon>
        <taxon>Adiantum</taxon>
    </lineage>
</organism>
<evidence type="ECO:0000259" key="2">
    <source>
        <dbReference type="Pfam" id="PF02713"/>
    </source>
</evidence>
<dbReference type="AlphaFoldDB" id="A0A9D4UB77"/>
<evidence type="ECO:0000313" key="4">
    <source>
        <dbReference type="Proteomes" id="UP000886520"/>
    </source>
</evidence>
<reference evidence="3" key="1">
    <citation type="submission" date="2021-01" db="EMBL/GenBank/DDBJ databases">
        <title>Adiantum capillus-veneris genome.</title>
        <authorList>
            <person name="Fang Y."/>
            <person name="Liao Q."/>
        </authorList>
    </citation>
    <scope>NUCLEOTIDE SEQUENCE</scope>
    <source>
        <strain evidence="3">H3</strain>
        <tissue evidence="3">Leaf</tissue>
    </source>
</reference>
<comment type="caution">
    <text evidence="3">The sequence shown here is derived from an EMBL/GenBank/DDBJ whole genome shotgun (WGS) entry which is preliminary data.</text>
</comment>
<evidence type="ECO:0000313" key="3">
    <source>
        <dbReference type="EMBL" id="KAI5064821.1"/>
    </source>
</evidence>
<feature type="domain" description="DUF220" evidence="2">
    <location>
        <begin position="172"/>
        <end position="221"/>
    </location>
</feature>
<dbReference type="InterPro" id="IPR023393">
    <property type="entry name" value="START-like_dom_sf"/>
</dbReference>
<dbReference type="Pfam" id="PF02713">
    <property type="entry name" value="DUF220"/>
    <property type="match status" value="1"/>
</dbReference>
<dbReference type="OrthoDB" id="530906at2759"/>
<sequence>MACNFDENKTTSLTSCIRHRLQEFQSASNSLAQTLLQQILKNQTESSGKTSVASPHHNITAVGDGHGTLGGERRHEQALQMQMESWKQNPSWVDQTPIMQVSAPKGTLCNIESTFQIGIPPDAVYDIVIDPENKRVFKNIKEVTYRKVLEDDGHRQLVEVEQSAIWRFLCFSGIMHIHLYVDQDRRTHSLKYRLAKEGFMKKFEGTWDVKPVYVDAPHCEVLENPDDEPSCRSSRVASEIHFRQVLQPILVPPPPVSWYIRGITRKQTEFLLEDLQLEAKRLREGNERETHQQQQEEESGEESAQVEHTGTSAHGHPLSSRRRRRNIGWLRK</sequence>
<keyword evidence="4" id="KW-1185">Reference proteome</keyword>
<dbReference type="SUPFAM" id="SSF55961">
    <property type="entry name" value="Bet v1-like"/>
    <property type="match status" value="1"/>
</dbReference>
<feature type="region of interest" description="Disordered" evidence="1">
    <location>
        <begin position="46"/>
        <end position="71"/>
    </location>
</feature>
<dbReference type="Proteomes" id="UP000886520">
    <property type="component" value="Chromosome 19"/>
</dbReference>
<feature type="compositionally biased region" description="Basic residues" evidence="1">
    <location>
        <begin position="319"/>
        <end position="332"/>
    </location>
</feature>
<dbReference type="InterPro" id="IPR003863">
    <property type="entry name" value="DUF220"/>
</dbReference>
<evidence type="ECO:0000256" key="1">
    <source>
        <dbReference type="SAM" id="MobiDB-lite"/>
    </source>
</evidence>
<protein>
    <recommendedName>
        <fullName evidence="2">DUF220 domain-containing protein</fullName>
    </recommendedName>
</protein>